<keyword evidence="6 7" id="KW-0472">Membrane</keyword>
<dbReference type="Pfam" id="PF00528">
    <property type="entry name" value="BPD_transp_1"/>
    <property type="match status" value="1"/>
</dbReference>
<feature type="domain" description="ABC transmembrane type-1" evidence="8">
    <location>
        <begin position="97"/>
        <end position="287"/>
    </location>
</feature>
<keyword evidence="4 7" id="KW-0812">Transmembrane</keyword>
<evidence type="ECO:0000256" key="6">
    <source>
        <dbReference type="ARBA" id="ARBA00023136"/>
    </source>
</evidence>
<gene>
    <name evidence="9" type="ORF">HYZ11_04275</name>
</gene>
<dbReference type="InterPro" id="IPR000515">
    <property type="entry name" value="MetI-like"/>
</dbReference>
<protein>
    <submittedName>
        <fullName evidence="9">ABC transporter permease</fullName>
    </submittedName>
</protein>
<dbReference type="PANTHER" id="PTHR43386:SF26">
    <property type="entry name" value="ABC TRANSPORTER PERMEASE PROTEIN"/>
    <property type="match status" value="1"/>
</dbReference>
<comment type="similarity">
    <text evidence="7">Belongs to the binding-protein-dependent transport system permease family.</text>
</comment>
<evidence type="ECO:0000256" key="5">
    <source>
        <dbReference type="ARBA" id="ARBA00022989"/>
    </source>
</evidence>
<dbReference type="Gene3D" id="1.10.3720.10">
    <property type="entry name" value="MetI-like"/>
    <property type="match status" value="1"/>
</dbReference>
<dbReference type="PROSITE" id="PS50928">
    <property type="entry name" value="ABC_TM1"/>
    <property type="match status" value="1"/>
</dbReference>
<proteinExistence type="inferred from homology"/>
<keyword evidence="3" id="KW-1003">Cell membrane</keyword>
<accession>A0A932HX11</accession>
<comment type="subcellular location">
    <subcellularLocation>
        <location evidence="1 7">Cell membrane</location>
        <topology evidence="1 7">Multi-pass membrane protein</topology>
    </subcellularLocation>
</comment>
<dbReference type="InterPro" id="IPR050366">
    <property type="entry name" value="BP-dependent_transpt_permease"/>
</dbReference>
<feature type="transmembrane region" description="Helical" evidence="7">
    <location>
        <begin position="145"/>
        <end position="174"/>
    </location>
</feature>
<reference evidence="9" key="1">
    <citation type="submission" date="2020-07" db="EMBL/GenBank/DDBJ databases">
        <title>Huge and variable diversity of episymbiotic CPR bacteria and DPANN archaea in groundwater ecosystems.</title>
        <authorList>
            <person name="He C.Y."/>
            <person name="Keren R."/>
            <person name="Whittaker M."/>
            <person name="Farag I.F."/>
            <person name="Doudna J."/>
            <person name="Cate J.H.D."/>
            <person name="Banfield J.F."/>
        </authorList>
    </citation>
    <scope>NUCLEOTIDE SEQUENCE</scope>
    <source>
        <strain evidence="9">NC_groundwater_763_Ag_S-0.2um_68_21</strain>
    </source>
</reference>
<feature type="transmembrane region" description="Helical" evidence="7">
    <location>
        <begin position="265"/>
        <end position="287"/>
    </location>
</feature>
<dbReference type="EMBL" id="JACPUR010000013">
    <property type="protein sequence ID" value="MBI3126802.1"/>
    <property type="molecule type" value="Genomic_DNA"/>
</dbReference>
<evidence type="ECO:0000256" key="2">
    <source>
        <dbReference type="ARBA" id="ARBA00022448"/>
    </source>
</evidence>
<feature type="transmembrane region" description="Helical" evidence="7">
    <location>
        <begin position="99"/>
        <end position="124"/>
    </location>
</feature>
<dbReference type="GO" id="GO:0055085">
    <property type="term" value="P:transmembrane transport"/>
    <property type="evidence" value="ECO:0007669"/>
    <property type="project" value="InterPro"/>
</dbReference>
<keyword evidence="5 7" id="KW-1133">Transmembrane helix</keyword>
<dbReference type="InterPro" id="IPR035906">
    <property type="entry name" value="MetI-like_sf"/>
</dbReference>
<dbReference type="AlphaFoldDB" id="A0A932HX11"/>
<dbReference type="SUPFAM" id="SSF161098">
    <property type="entry name" value="MetI-like"/>
    <property type="match status" value="1"/>
</dbReference>
<dbReference type="CDD" id="cd06261">
    <property type="entry name" value="TM_PBP2"/>
    <property type="match status" value="1"/>
</dbReference>
<feature type="transmembrane region" description="Helical" evidence="7">
    <location>
        <begin position="31"/>
        <end position="51"/>
    </location>
</feature>
<evidence type="ECO:0000313" key="9">
    <source>
        <dbReference type="EMBL" id="MBI3126802.1"/>
    </source>
</evidence>
<comment type="caution">
    <text evidence="9">The sequence shown here is derived from an EMBL/GenBank/DDBJ whole genome shotgun (WGS) entry which is preliminary data.</text>
</comment>
<organism evidence="9 10">
    <name type="scientific">Tectimicrobiota bacterium</name>
    <dbReference type="NCBI Taxonomy" id="2528274"/>
    <lineage>
        <taxon>Bacteria</taxon>
        <taxon>Pseudomonadati</taxon>
        <taxon>Nitrospinota/Tectimicrobiota group</taxon>
        <taxon>Candidatus Tectimicrobiota</taxon>
    </lineage>
</organism>
<evidence type="ECO:0000259" key="8">
    <source>
        <dbReference type="PROSITE" id="PS50928"/>
    </source>
</evidence>
<keyword evidence="2 7" id="KW-0813">Transport</keyword>
<evidence type="ECO:0000256" key="7">
    <source>
        <dbReference type="RuleBase" id="RU363032"/>
    </source>
</evidence>
<dbReference type="Proteomes" id="UP000782312">
    <property type="component" value="Unassembled WGS sequence"/>
</dbReference>
<evidence type="ECO:0000256" key="1">
    <source>
        <dbReference type="ARBA" id="ARBA00004651"/>
    </source>
</evidence>
<name>A0A932HX11_UNCTE</name>
<evidence type="ECO:0000313" key="10">
    <source>
        <dbReference type="Proteomes" id="UP000782312"/>
    </source>
</evidence>
<evidence type="ECO:0000256" key="3">
    <source>
        <dbReference type="ARBA" id="ARBA00022475"/>
    </source>
</evidence>
<dbReference type="Pfam" id="PF12911">
    <property type="entry name" value="OppC_N"/>
    <property type="match status" value="1"/>
</dbReference>
<dbReference type="PANTHER" id="PTHR43386">
    <property type="entry name" value="OLIGOPEPTIDE TRANSPORT SYSTEM PERMEASE PROTEIN APPC"/>
    <property type="match status" value="1"/>
</dbReference>
<dbReference type="InterPro" id="IPR025966">
    <property type="entry name" value="OppC_N"/>
</dbReference>
<evidence type="ECO:0000256" key="4">
    <source>
        <dbReference type="ARBA" id="ARBA00022692"/>
    </source>
</evidence>
<dbReference type="GO" id="GO:0005886">
    <property type="term" value="C:plasma membrane"/>
    <property type="evidence" value="ECO:0007669"/>
    <property type="project" value="UniProtKB-SubCell"/>
</dbReference>
<sequence>MAQETALRAYEAEAPPAPGGAPGRALLRADALAGMAVLLAACLVALLAPWISPHDPIGQNLRSVLRPPFFLEGALPGYLLGTDGLGRDLLSYIFHGFRISMAVGLASVAISAVLGVTLGVWAGYRGGRVDALVMRLADFQLTLPTVLVALAVIALFGSGVGKLILLIGLTHWAVYGRTVRGSVLAIREREFVESARALGASPWTVIRCHVLPNVMTPILIIAAVELPRVMLLESTLSFLGLGVPPTVPSLGGAIAHGYGYLLSGYWWLTVLPGLALMVVVVAINLLGDWLRDVLDPRVVR</sequence>